<dbReference type="EMBL" id="VSSQ01010306">
    <property type="protein sequence ID" value="MPM43971.1"/>
    <property type="molecule type" value="Genomic_DNA"/>
</dbReference>
<name>A0A644ZVP3_9ZZZZ</name>
<sequence length="73" mass="7143">MELGLIAIGAGLAVGLTGIGAGWAEKDVGAAAVGAMTEDASLFGKGMILMVLPETIVIFGLVVAILAVFVLGA</sequence>
<keyword evidence="4 5" id="KW-0472">Membrane</keyword>
<dbReference type="GO" id="GO:0033177">
    <property type="term" value="C:proton-transporting two-sector ATPase complex, proton-transporting domain"/>
    <property type="evidence" value="ECO:0007669"/>
    <property type="project" value="InterPro"/>
</dbReference>
<protein>
    <recommendedName>
        <fullName evidence="6">V-ATPase proteolipid subunit C-like domain-containing protein</fullName>
    </recommendedName>
</protein>
<dbReference type="InterPro" id="IPR035921">
    <property type="entry name" value="F/V-ATP_Csub_sf"/>
</dbReference>
<evidence type="ECO:0000256" key="3">
    <source>
        <dbReference type="ARBA" id="ARBA00022989"/>
    </source>
</evidence>
<evidence type="ECO:0000259" key="6">
    <source>
        <dbReference type="Pfam" id="PF00137"/>
    </source>
</evidence>
<feature type="transmembrane region" description="Helical" evidence="5">
    <location>
        <begin position="48"/>
        <end position="71"/>
    </location>
</feature>
<accession>A0A644ZVP3</accession>
<evidence type="ECO:0000256" key="5">
    <source>
        <dbReference type="SAM" id="Phobius"/>
    </source>
</evidence>
<dbReference type="SUPFAM" id="SSF81333">
    <property type="entry name" value="F1F0 ATP synthase subunit C"/>
    <property type="match status" value="1"/>
</dbReference>
<feature type="domain" description="V-ATPase proteolipid subunit C-like" evidence="6">
    <location>
        <begin position="8"/>
        <end position="66"/>
    </location>
</feature>
<reference evidence="7" key="1">
    <citation type="submission" date="2019-08" db="EMBL/GenBank/DDBJ databases">
        <authorList>
            <person name="Kucharzyk K."/>
            <person name="Murdoch R.W."/>
            <person name="Higgins S."/>
            <person name="Loffler F."/>
        </authorList>
    </citation>
    <scope>NUCLEOTIDE SEQUENCE</scope>
</reference>
<proteinExistence type="predicted"/>
<dbReference type="Pfam" id="PF00137">
    <property type="entry name" value="ATP-synt_C"/>
    <property type="match status" value="1"/>
</dbReference>
<keyword evidence="3 5" id="KW-1133">Transmembrane helix</keyword>
<evidence type="ECO:0000256" key="1">
    <source>
        <dbReference type="ARBA" id="ARBA00004141"/>
    </source>
</evidence>
<dbReference type="Gene3D" id="1.20.120.610">
    <property type="entry name" value="lithium bound rotor ring of v- atpase"/>
    <property type="match status" value="1"/>
</dbReference>
<gene>
    <name evidence="7" type="ORF">SDC9_90649</name>
</gene>
<evidence type="ECO:0000256" key="2">
    <source>
        <dbReference type="ARBA" id="ARBA00022692"/>
    </source>
</evidence>
<comment type="subcellular location">
    <subcellularLocation>
        <location evidence="1">Membrane</location>
        <topology evidence="1">Multi-pass membrane protein</topology>
    </subcellularLocation>
</comment>
<evidence type="ECO:0000313" key="7">
    <source>
        <dbReference type="EMBL" id="MPM43971.1"/>
    </source>
</evidence>
<dbReference type="GO" id="GO:0015078">
    <property type="term" value="F:proton transmembrane transporter activity"/>
    <property type="evidence" value="ECO:0007669"/>
    <property type="project" value="InterPro"/>
</dbReference>
<comment type="caution">
    <text evidence="7">The sequence shown here is derived from an EMBL/GenBank/DDBJ whole genome shotgun (WGS) entry which is preliminary data.</text>
</comment>
<evidence type="ECO:0000256" key="4">
    <source>
        <dbReference type="ARBA" id="ARBA00023136"/>
    </source>
</evidence>
<organism evidence="7">
    <name type="scientific">bioreactor metagenome</name>
    <dbReference type="NCBI Taxonomy" id="1076179"/>
    <lineage>
        <taxon>unclassified sequences</taxon>
        <taxon>metagenomes</taxon>
        <taxon>ecological metagenomes</taxon>
    </lineage>
</organism>
<dbReference type="CDD" id="cd18181">
    <property type="entry name" value="ATP-synt_Vo_Ao_c_TtATPase_like"/>
    <property type="match status" value="1"/>
</dbReference>
<dbReference type="InterPro" id="IPR002379">
    <property type="entry name" value="ATPase_proteolipid_c-like_dom"/>
</dbReference>
<keyword evidence="2 5" id="KW-0812">Transmembrane</keyword>
<dbReference type="AlphaFoldDB" id="A0A644ZVP3"/>